<organism evidence="5 6">
    <name type="scientific">Microbacterium bandirmense</name>
    <dbReference type="NCBI Taxonomy" id="3122050"/>
    <lineage>
        <taxon>Bacteria</taxon>
        <taxon>Bacillati</taxon>
        <taxon>Actinomycetota</taxon>
        <taxon>Actinomycetes</taxon>
        <taxon>Micrococcales</taxon>
        <taxon>Microbacteriaceae</taxon>
        <taxon>Microbacterium</taxon>
    </lineage>
</organism>
<dbReference type="SUPFAM" id="SSF53448">
    <property type="entry name" value="Nucleotide-diphospho-sugar transferases"/>
    <property type="match status" value="1"/>
</dbReference>
<keyword evidence="3 5" id="KW-0808">Transferase</keyword>
<dbReference type="InterPro" id="IPR050834">
    <property type="entry name" value="Glycosyltransf_2"/>
</dbReference>
<evidence type="ECO:0000256" key="1">
    <source>
        <dbReference type="ARBA" id="ARBA00006739"/>
    </source>
</evidence>
<comment type="caution">
    <text evidence="5">The sequence shown here is derived from an EMBL/GenBank/DDBJ whole genome shotgun (WGS) entry which is preliminary data.</text>
</comment>
<name>A0ABU8LDV3_9MICO</name>
<gene>
    <name evidence="5" type="ORF">WDU99_13590</name>
</gene>
<dbReference type="Proteomes" id="UP001371224">
    <property type="component" value="Unassembled WGS sequence"/>
</dbReference>
<keyword evidence="2 5" id="KW-0328">Glycosyltransferase</keyword>
<feature type="domain" description="Glycosyltransferase 2-like" evidence="4">
    <location>
        <begin position="3"/>
        <end position="137"/>
    </location>
</feature>
<dbReference type="EC" id="2.4.-.-" evidence="5"/>
<dbReference type="PANTHER" id="PTHR43685">
    <property type="entry name" value="GLYCOSYLTRANSFERASE"/>
    <property type="match status" value="1"/>
</dbReference>
<evidence type="ECO:0000313" key="6">
    <source>
        <dbReference type="Proteomes" id="UP001371224"/>
    </source>
</evidence>
<keyword evidence="6" id="KW-1185">Reference proteome</keyword>
<sequence length="301" mass="34008">MTVGLPVANEPLDYVRDAVLSVLNQSFQDWELIVVVDGAPRATVEFLRSFEDARVRVIAHPDSRGLAARLNEISGLARGEFLARMDADDIMVSSRLAHQLRVLAETKADVVTGRAVIVDEETRIVTESPHVSARVDAESMLQKTPFIHPTVIARTEWFRTHPYDETLLRCQDKALWITAASDSEYFRDPEPILFYRVMNDLNPRKYARSARYERKIIRRYGPPRIGCIRTASIVAQSLLKQLVVRVASALGQGAIVMRRRYDGSTTDAARWSEELRSSITPIDGDDARTIELDNEASEEKR</sequence>
<comment type="similarity">
    <text evidence="1">Belongs to the glycosyltransferase 2 family.</text>
</comment>
<dbReference type="RefSeq" id="WP_337332992.1">
    <property type="nucleotide sequence ID" value="NZ_JBBDGM010000012.1"/>
</dbReference>
<protein>
    <submittedName>
        <fullName evidence="5">Glycosyltransferase</fullName>
        <ecNumber evidence="5">2.4.-.-</ecNumber>
    </submittedName>
</protein>
<dbReference type="PANTHER" id="PTHR43685:SF5">
    <property type="entry name" value="GLYCOSYLTRANSFERASE EPSE-RELATED"/>
    <property type="match status" value="1"/>
</dbReference>
<dbReference type="EMBL" id="JBBDGM010000012">
    <property type="protein sequence ID" value="MEJ1089348.1"/>
    <property type="molecule type" value="Genomic_DNA"/>
</dbReference>
<evidence type="ECO:0000313" key="5">
    <source>
        <dbReference type="EMBL" id="MEJ1089348.1"/>
    </source>
</evidence>
<dbReference type="Pfam" id="PF00535">
    <property type="entry name" value="Glycos_transf_2"/>
    <property type="match status" value="1"/>
</dbReference>
<accession>A0ABU8LDV3</accession>
<evidence type="ECO:0000259" key="4">
    <source>
        <dbReference type="Pfam" id="PF00535"/>
    </source>
</evidence>
<evidence type="ECO:0000256" key="3">
    <source>
        <dbReference type="ARBA" id="ARBA00022679"/>
    </source>
</evidence>
<dbReference type="Gene3D" id="3.90.550.10">
    <property type="entry name" value="Spore Coat Polysaccharide Biosynthesis Protein SpsA, Chain A"/>
    <property type="match status" value="1"/>
</dbReference>
<dbReference type="InterPro" id="IPR001173">
    <property type="entry name" value="Glyco_trans_2-like"/>
</dbReference>
<proteinExistence type="inferred from homology"/>
<dbReference type="InterPro" id="IPR029044">
    <property type="entry name" value="Nucleotide-diphossugar_trans"/>
</dbReference>
<evidence type="ECO:0000256" key="2">
    <source>
        <dbReference type="ARBA" id="ARBA00022676"/>
    </source>
</evidence>
<dbReference type="GO" id="GO:0016757">
    <property type="term" value="F:glycosyltransferase activity"/>
    <property type="evidence" value="ECO:0007669"/>
    <property type="project" value="UniProtKB-KW"/>
</dbReference>
<reference evidence="5 6" key="1">
    <citation type="submission" date="2024-02" db="EMBL/GenBank/DDBJ databases">
        <authorList>
            <person name="Saticioglu I.B."/>
        </authorList>
    </citation>
    <scope>NUCLEOTIDE SEQUENCE [LARGE SCALE GENOMIC DNA]</scope>
    <source>
        <strain evidence="5 6">Mu-80</strain>
    </source>
</reference>